<dbReference type="InterPro" id="IPR010982">
    <property type="entry name" value="Lambda_DNA-bd_dom_sf"/>
</dbReference>
<gene>
    <name evidence="2" type="ORF">SO3561_04352</name>
</gene>
<dbReference type="Gene3D" id="1.10.260.40">
    <property type="entry name" value="lambda repressor-like DNA-binding domains"/>
    <property type="match status" value="1"/>
</dbReference>
<name>A0A250VF53_STROL</name>
<protein>
    <recommendedName>
        <fullName evidence="1">HTH cro/C1-type domain-containing protein</fullName>
    </recommendedName>
</protein>
<dbReference type="CDD" id="cd00093">
    <property type="entry name" value="HTH_XRE"/>
    <property type="match status" value="1"/>
</dbReference>
<evidence type="ECO:0000313" key="3">
    <source>
        <dbReference type="Proteomes" id="UP000217446"/>
    </source>
</evidence>
<dbReference type="STRING" id="1963.AQJ27_10805"/>
<dbReference type="Pfam" id="PF13560">
    <property type="entry name" value="HTH_31"/>
    <property type="match status" value="1"/>
</dbReference>
<reference evidence="3" key="1">
    <citation type="submission" date="2017-05" db="EMBL/GenBank/DDBJ databases">
        <title>Streptomyces olivochromogenes NBRC 3561 whole genome shotgun sequence.</title>
        <authorList>
            <person name="Dohra H."/>
            <person name="Kodani S."/>
        </authorList>
    </citation>
    <scope>NUCLEOTIDE SEQUENCE [LARGE SCALE GENOMIC DNA]</scope>
    <source>
        <strain evidence="3">NBRC 3561</strain>
    </source>
</reference>
<evidence type="ECO:0000313" key="2">
    <source>
        <dbReference type="EMBL" id="GAX52833.1"/>
    </source>
</evidence>
<proteinExistence type="predicted"/>
<dbReference type="InterPro" id="IPR001387">
    <property type="entry name" value="Cro/C1-type_HTH"/>
</dbReference>
<dbReference type="SUPFAM" id="SSF47413">
    <property type="entry name" value="lambda repressor-like DNA-binding domains"/>
    <property type="match status" value="1"/>
</dbReference>
<organism evidence="2 3">
    <name type="scientific">Streptomyces olivochromogenes</name>
    <dbReference type="NCBI Taxonomy" id="1963"/>
    <lineage>
        <taxon>Bacteria</taxon>
        <taxon>Bacillati</taxon>
        <taxon>Actinomycetota</taxon>
        <taxon>Actinomycetes</taxon>
        <taxon>Kitasatosporales</taxon>
        <taxon>Streptomycetaceae</taxon>
        <taxon>Streptomyces</taxon>
    </lineage>
</organism>
<sequence>MNRWNAESHKCLVKALDDMLTHCYDKGMDTTTDTRRGRLLTWLESGTAQRLRERAGLTFNEVAERIGVSHVTVRRCEKERYVPRDRDAAIRYYELLARLRDELKDAER</sequence>
<evidence type="ECO:0000259" key="1">
    <source>
        <dbReference type="PROSITE" id="PS50943"/>
    </source>
</evidence>
<feature type="domain" description="HTH cro/C1-type" evidence="1">
    <location>
        <begin position="49"/>
        <end position="103"/>
    </location>
</feature>
<dbReference type="AlphaFoldDB" id="A0A250VF53"/>
<dbReference type="Proteomes" id="UP000217446">
    <property type="component" value="Unassembled WGS sequence"/>
</dbReference>
<accession>A0A250VF53</accession>
<keyword evidence="3" id="KW-1185">Reference proteome</keyword>
<dbReference type="EMBL" id="BDQI01000008">
    <property type="protein sequence ID" value="GAX52833.1"/>
    <property type="molecule type" value="Genomic_DNA"/>
</dbReference>
<dbReference type="PROSITE" id="PS50943">
    <property type="entry name" value="HTH_CROC1"/>
    <property type="match status" value="1"/>
</dbReference>
<dbReference type="GO" id="GO:0003677">
    <property type="term" value="F:DNA binding"/>
    <property type="evidence" value="ECO:0007669"/>
    <property type="project" value="InterPro"/>
</dbReference>
<comment type="caution">
    <text evidence="2">The sequence shown here is derived from an EMBL/GenBank/DDBJ whole genome shotgun (WGS) entry which is preliminary data.</text>
</comment>